<dbReference type="InterPro" id="IPR053161">
    <property type="entry name" value="Ulvan_degrading_GH"/>
</dbReference>
<evidence type="ECO:0000313" key="2">
    <source>
        <dbReference type="Proteomes" id="UP001205603"/>
    </source>
</evidence>
<dbReference type="Gene3D" id="2.60.120.260">
    <property type="entry name" value="Galactose-binding domain-like"/>
    <property type="match status" value="1"/>
</dbReference>
<dbReference type="SUPFAM" id="SSF49785">
    <property type="entry name" value="Galactose-binding domain-like"/>
    <property type="match status" value="1"/>
</dbReference>
<dbReference type="Proteomes" id="UP001205603">
    <property type="component" value="Unassembled WGS sequence"/>
</dbReference>
<evidence type="ECO:0000313" key="1">
    <source>
        <dbReference type="EMBL" id="MCP9610962.1"/>
    </source>
</evidence>
<dbReference type="PANTHER" id="PTHR36848">
    <property type="entry name" value="DNA-BINDING PROTEIN (PUTATIVE SECRETED PROTEIN)-RELATED"/>
    <property type="match status" value="1"/>
</dbReference>
<organism evidence="1 2">
    <name type="scientific">Coprobacter tertius</name>
    <dbReference type="NCBI Taxonomy" id="2944915"/>
    <lineage>
        <taxon>Bacteria</taxon>
        <taxon>Pseudomonadati</taxon>
        <taxon>Bacteroidota</taxon>
        <taxon>Bacteroidia</taxon>
        <taxon>Bacteroidales</taxon>
        <taxon>Barnesiellaceae</taxon>
        <taxon>Coprobacter</taxon>
    </lineage>
</organism>
<reference evidence="1 2" key="1">
    <citation type="submission" date="2022-07" db="EMBL/GenBank/DDBJ databases">
        <title>Fecal culturing of patients with breast cancer.</title>
        <authorList>
            <person name="Teng N.M.Y."/>
            <person name="Kiu R."/>
            <person name="Evans R."/>
            <person name="Baker D.J."/>
            <person name="Zenner C."/>
            <person name="Robinson S.D."/>
            <person name="Hall L.J."/>
        </authorList>
    </citation>
    <scope>NUCLEOTIDE SEQUENCE [LARGE SCALE GENOMIC DNA]</scope>
    <source>
        <strain evidence="1 2">LH1063</strain>
    </source>
</reference>
<accession>A0ABT1MEB7</accession>
<evidence type="ECO:0008006" key="3">
    <source>
        <dbReference type="Google" id="ProtNLM"/>
    </source>
</evidence>
<dbReference type="Pfam" id="PF17132">
    <property type="entry name" value="Glyco_hydro_106"/>
    <property type="match status" value="1"/>
</dbReference>
<comment type="caution">
    <text evidence="1">The sequence shown here is derived from an EMBL/GenBank/DDBJ whole genome shotgun (WGS) entry which is preliminary data.</text>
</comment>
<gene>
    <name evidence="1" type="ORF">NMU02_02500</name>
</gene>
<keyword evidence="2" id="KW-1185">Reference proteome</keyword>
<dbReference type="InterPro" id="IPR008979">
    <property type="entry name" value="Galactose-bd-like_sf"/>
</dbReference>
<name>A0ABT1MEB7_9BACT</name>
<dbReference type="RefSeq" id="WP_255025603.1">
    <property type="nucleotide sequence ID" value="NZ_JANDHW010000002.1"/>
</dbReference>
<sequence length="1031" mass="118774">MKSKYLFFSCFISILPFLQSTAKKTNENPNNLNDLRKEFSTPGKQYGTIPFFVWNEKMTPPLIDRMMQSYKENGFGGVFIHPRVGLQTEYLSQEWYDLVKYTVNKGKELGLDVWLYDENSYPSGFAGGYVPDLMPQSYNEGIGLNMQQSDKIPPATDDIFLCLKKENDKFDNITRSLDNYKNKPGDYYIFKKIYNPRAGIYGGFCYTDLLKKGVTEKFLEITMSGYEKSIGNEFAKTVPGIFSDEPQIAVDGGIRWTSDLFDTFRKEHGYNLEEYLPALWDEWGDWKKIRHNYYQTLLHMFIERWSKPYSNYAQEKGLNWTGHYWEHDWPDLYNGCDNMAMYAWHQIPAIDLLFNEFNDVSSNAQFGNIRAVKELSSIANQLDKKRTLSETYGGGGWEETLKDFKRLGDWEYVLGVNMMNQHLSHPTLSGSRKIDYPPVFNDASPWWPYYKPLNEYFSRLSLALSSGEQVNDILVLEPTTSVWLYASKRKANQHQLTIGQKFQEFVTELEKHQVEYDLGCENIIKDQGEVNKKGFKIGSRIYNTIVIPPLTENIDTKTAYLLQKYIENGGKIIAYAIPERIDGNYAPELKKIFDAPSVKILKALTDNDIKKHFGSTEISFNDLSSENIYHHRRITQDGQILFIVNSSVNSNGTGSVSVKGKDIAQLDLYDGTVKEYNFYSDKNKIRFTFDLPPAGSLLLYVSDKKIKNKQQVKKIVTDKLIKTDTHMVVKRSDPNVLAIDYCDLKLNGEEFKDLYTADADRMIFKTMGFNDNPWMNSVQYKQNILRKNVSDLSGYEATYHFFVNDEIDTRNLFAVIERPELVKVSINGHNIKPEPDKWWLDRYFGVYPIGKYTNNGKNSISVSIDKMDVRAELDKIYIIGDFSVNPIEKGWEIMRPEKLIAGNWTKQGLPFYNSAVTYSRKYNIQDAEKNYAVSLDNFRGTVAEIIVNGSSAGTLISDPWKLDISSQIKPGENIITVKVISSLRNLLGPHHIGTSRGSVRPWFWRKSKPYPSGNEYDLLEYGIDGFDIWCN</sequence>
<proteinExistence type="predicted"/>
<dbReference type="EMBL" id="JANDHW010000002">
    <property type="protein sequence ID" value="MCP9610962.1"/>
    <property type="molecule type" value="Genomic_DNA"/>
</dbReference>
<dbReference type="PANTHER" id="PTHR36848:SF2">
    <property type="entry name" value="SECRETED PROTEIN"/>
    <property type="match status" value="1"/>
</dbReference>
<protein>
    <recommendedName>
        <fullName evidence="3">Glycosyl hydrolases family 2, sugar binding domain</fullName>
    </recommendedName>
</protein>